<sequence length="242" mass="26745">MAATSPPNNTVYVKNLEERIKIDNLKEALEEIFSEYGTILDIRAASNLRSKGQAFIVFDNVDSAAKAIEEVQGFELFDKPMTLDFARTKSDAIVKRDGTEEDFEQHKRHRLAEKERKQAIAAQEAQKTTLKRPAPGAADAARPSKLAKPGVKSGSAVVPDEYLPPNKTLFVQNLPDGYEGESLTAIFSRFEGFREVRTVPGRSGIAFVEYEAETGAISAKESTAGMTLGDEQKPMKVTYQRQ</sequence>
<evidence type="ECO:0000256" key="7">
    <source>
        <dbReference type="ARBA" id="ARBA00023187"/>
    </source>
</evidence>
<dbReference type="GO" id="GO:0006397">
    <property type="term" value="P:mRNA processing"/>
    <property type="evidence" value="ECO:0007669"/>
    <property type="project" value="UniProtKB-KW"/>
</dbReference>
<dbReference type="FunFam" id="3.30.70.330:FF:000029">
    <property type="entry name" value="U2 small nuclear ribonucleoprotein B"/>
    <property type="match status" value="1"/>
</dbReference>
<dbReference type="PROSITE" id="PS50102">
    <property type="entry name" value="RRM"/>
    <property type="match status" value="2"/>
</dbReference>
<dbReference type="InterPro" id="IPR035979">
    <property type="entry name" value="RBD_domain_sf"/>
</dbReference>
<dbReference type="FunFam" id="3.30.70.330:FF:000039">
    <property type="entry name" value="U1 small nuclear ribonucleoprotein A"/>
    <property type="match status" value="1"/>
</dbReference>
<dbReference type="CDD" id="cd12247">
    <property type="entry name" value="RRM2_U1A_like"/>
    <property type="match status" value="1"/>
</dbReference>
<evidence type="ECO:0000313" key="14">
    <source>
        <dbReference type="Proteomes" id="UP000799776"/>
    </source>
</evidence>
<keyword evidence="8" id="KW-0539">Nucleus</keyword>
<feature type="compositionally biased region" description="Low complexity" evidence="11">
    <location>
        <begin position="132"/>
        <end position="143"/>
    </location>
</feature>
<feature type="region of interest" description="Disordered" evidence="11">
    <location>
        <begin position="124"/>
        <end position="159"/>
    </location>
</feature>
<dbReference type="Proteomes" id="UP000799776">
    <property type="component" value="Unassembled WGS sequence"/>
</dbReference>
<protein>
    <submittedName>
        <fullName evidence="13">RNA-binding domain-containing protein</fullName>
    </submittedName>
</protein>
<dbReference type="CDD" id="cd12246">
    <property type="entry name" value="RRM1_U1A_like"/>
    <property type="match status" value="1"/>
</dbReference>
<keyword evidence="4" id="KW-0747">Spliceosome</keyword>
<dbReference type="GO" id="GO:0030532">
    <property type="term" value="C:small nuclear ribonucleoprotein complex"/>
    <property type="evidence" value="ECO:0007669"/>
    <property type="project" value="UniProtKB-ARBA"/>
</dbReference>
<keyword evidence="7" id="KW-0508">mRNA splicing</keyword>
<evidence type="ECO:0000256" key="9">
    <source>
        <dbReference type="ARBA" id="ARBA00023274"/>
    </source>
</evidence>
<evidence type="ECO:0000256" key="1">
    <source>
        <dbReference type="ARBA" id="ARBA00004123"/>
    </source>
</evidence>
<comment type="similarity">
    <text evidence="2">Belongs to the RRM U1 A/B'' family.</text>
</comment>
<keyword evidence="9" id="KW-0687">Ribonucleoprotein</keyword>
<reference evidence="13" key="1">
    <citation type="journal article" date="2020" name="Stud. Mycol.">
        <title>101 Dothideomycetes genomes: a test case for predicting lifestyles and emergence of pathogens.</title>
        <authorList>
            <person name="Haridas S."/>
            <person name="Albert R."/>
            <person name="Binder M."/>
            <person name="Bloem J."/>
            <person name="Labutti K."/>
            <person name="Salamov A."/>
            <person name="Andreopoulos B."/>
            <person name="Baker S."/>
            <person name="Barry K."/>
            <person name="Bills G."/>
            <person name="Bluhm B."/>
            <person name="Cannon C."/>
            <person name="Castanera R."/>
            <person name="Culley D."/>
            <person name="Daum C."/>
            <person name="Ezra D."/>
            <person name="Gonzalez J."/>
            <person name="Henrissat B."/>
            <person name="Kuo A."/>
            <person name="Liang C."/>
            <person name="Lipzen A."/>
            <person name="Lutzoni F."/>
            <person name="Magnuson J."/>
            <person name="Mondo S."/>
            <person name="Nolan M."/>
            <person name="Ohm R."/>
            <person name="Pangilinan J."/>
            <person name="Park H.-J."/>
            <person name="Ramirez L."/>
            <person name="Alfaro M."/>
            <person name="Sun H."/>
            <person name="Tritt A."/>
            <person name="Yoshinaga Y."/>
            <person name="Zwiers L.-H."/>
            <person name="Turgeon B."/>
            <person name="Goodwin S."/>
            <person name="Spatafora J."/>
            <person name="Crous P."/>
            <person name="Grigoriev I."/>
        </authorList>
    </citation>
    <scope>NUCLEOTIDE SEQUENCE</scope>
    <source>
        <strain evidence="13">CBS 121410</strain>
    </source>
</reference>
<dbReference type="GO" id="GO:0003723">
    <property type="term" value="F:RNA binding"/>
    <property type="evidence" value="ECO:0007669"/>
    <property type="project" value="UniProtKB-UniRule"/>
</dbReference>
<organism evidence="13 14">
    <name type="scientific">Saccharata proteae CBS 121410</name>
    <dbReference type="NCBI Taxonomy" id="1314787"/>
    <lineage>
        <taxon>Eukaryota</taxon>
        <taxon>Fungi</taxon>
        <taxon>Dikarya</taxon>
        <taxon>Ascomycota</taxon>
        <taxon>Pezizomycotina</taxon>
        <taxon>Dothideomycetes</taxon>
        <taxon>Dothideomycetes incertae sedis</taxon>
        <taxon>Botryosphaeriales</taxon>
        <taxon>Saccharataceae</taxon>
        <taxon>Saccharata</taxon>
    </lineage>
</organism>
<comment type="subcellular location">
    <subcellularLocation>
        <location evidence="1">Nucleus</location>
    </subcellularLocation>
</comment>
<evidence type="ECO:0000256" key="10">
    <source>
        <dbReference type="PROSITE-ProRule" id="PRU00176"/>
    </source>
</evidence>
<comment type="caution">
    <text evidence="13">The sequence shown here is derived from an EMBL/GenBank/DDBJ whole genome shotgun (WGS) entry which is preliminary data.</text>
</comment>
<dbReference type="InterPro" id="IPR012677">
    <property type="entry name" value="Nucleotide-bd_a/b_plait_sf"/>
</dbReference>
<evidence type="ECO:0000313" key="13">
    <source>
        <dbReference type="EMBL" id="KAF2083389.1"/>
    </source>
</evidence>
<dbReference type="OrthoDB" id="266020at2759"/>
<dbReference type="SMART" id="SM00360">
    <property type="entry name" value="RRM"/>
    <property type="match status" value="2"/>
</dbReference>
<evidence type="ECO:0000256" key="4">
    <source>
        <dbReference type="ARBA" id="ARBA00022728"/>
    </source>
</evidence>
<keyword evidence="3" id="KW-0507">mRNA processing</keyword>
<dbReference type="PANTHER" id="PTHR10501">
    <property type="entry name" value="U1 SMALL NUCLEAR RIBONUCLEOPROTEIN A/U2 SMALL NUCLEAR RIBONUCLEOPROTEIN B"/>
    <property type="match status" value="1"/>
</dbReference>
<dbReference type="Pfam" id="PF00076">
    <property type="entry name" value="RRM_1"/>
    <property type="match status" value="2"/>
</dbReference>
<evidence type="ECO:0000256" key="6">
    <source>
        <dbReference type="ARBA" id="ARBA00022884"/>
    </source>
</evidence>
<evidence type="ECO:0000259" key="12">
    <source>
        <dbReference type="PROSITE" id="PS50102"/>
    </source>
</evidence>
<dbReference type="Gene3D" id="3.30.70.330">
    <property type="match status" value="2"/>
</dbReference>
<evidence type="ECO:0000256" key="3">
    <source>
        <dbReference type="ARBA" id="ARBA00022664"/>
    </source>
</evidence>
<dbReference type="GO" id="GO:0005681">
    <property type="term" value="C:spliceosomal complex"/>
    <property type="evidence" value="ECO:0007669"/>
    <property type="project" value="UniProtKB-KW"/>
</dbReference>
<feature type="domain" description="RRM" evidence="12">
    <location>
        <begin position="167"/>
        <end position="242"/>
    </location>
</feature>
<accession>A0A9P4HP50</accession>
<gene>
    <name evidence="13" type="ORF">K490DRAFT_76595</name>
</gene>
<evidence type="ECO:0000256" key="8">
    <source>
        <dbReference type="ARBA" id="ARBA00023242"/>
    </source>
</evidence>
<dbReference type="InterPro" id="IPR000504">
    <property type="entry name" value="RRM_dom"/>
</dbReference>
<feature type="domain" description="RRM" evidence="12">
    <location>
        <begin position="9"/>
        <end position="88"/>
    </location>
</feature>
<dbReference type="AlphaFoldDB" id="A0A9P4HP50"/>
<proteinExistence type="inferred from homology"/>
<dbReference type="GO" id="GO:0008380">
    <property type="term" value="P:RNA splicing"/>
    <property type="evidence" value="ECO:0007669"/>
    <property type="project" value="UniProtKB-KW"/>
</dbReference>
<keyword evidence="14" id="KW-1185">Reference proteome</keyword>
<dbReference type="SUPFAM" id="SSF54928">
    <property type="entry name" value="RNA-binding domain, RBD"/>
    <property type="match status" value="1"/>
</dbReference>
<keyword evidence="5" id="KW-0677">Repeat</keyword>
<evidence type="ECO:0000256" key="5">
    <source>
        <dbReference type="ARBA" id="ARBA00022737"/>
    </source>
</evidence>
<name>A0A9P4HP50_9PEZI</name>
<keyword evidence="6 10" id="KW-0694">RNA-binding</keyword>
<evidence type="ECO:0000256" key="11">
    <source>
        <dbReference type="SAM" id="MobiDB-lite"/>
    </source>
</evidence>
<dbReference type="EMBL" id="ML978793">
    <property type="protein sequence ID" value="KAF2083389.1"/>
    <property type="molecule type" value="Genomic_DNA"/>
</dbReference>
<evidence type="ECO:0000256" key="2">
    <source>
        <dbReference type="ARBA" id="ARBA00007243"/>
    </source>
</evidence>